<dbReference type="AlphaFoldDB" id="A0A087GIE7"/>
<keyword evidence="2" id="KW-1185">Reference proteome</keyword>
<organism evidence="1 2">
    <name type="scientific">Arabis alpina</name>
    <name type="common">Alpine rock-cress</name>
    <dbReference type="NCBI Taxonomy" id="50452"/>
    <lineage>
        <taxon>Eukaryota</taxon>
        <taxon>Viridiplantae</taxon>
        <taxon>Streptophyta</taxon>
        <taxon>Embryophyta</taxon>
        <taxon>Tracheophyta</taxon>
        <taxon>Spermatophyta</taxon>
        <taxon>Magnoliopsida</taxon>
        <taxon>eudicotyledons</taxon>
        <taxon>Gunneridae</taxon>
        <taxon>Pentapetalae</taxon>
        <taxon>rosids</taxon>
        <taxon>malvids</taxon>
        <taxon>Brassicales</taxon>
        <taxon>Brassicaceae</taxon>
        <taxon>Arabideae</taxon>
        <taxon>Arabis</taxon>
    </lineage>
</organism>
<proteinExistence type="predicted"/>
<reference evidence="2" key="1">
    <citation type="journal article" date="2015" name="Nat. Plants">
        <title>Genome expansion of Arabis alpina linked with retrotransposition and reduced symmetric DNA methylation.</title>
        <authorList>
            <person name="Willing E.M."/>
            <person name="Rawat V."/>
            <person name="Mandakova T."/>
            <person name="Maumus F."/>
            <person name="James G.V."/>
            <person name="Nordstroem K.J."/>
            <person name="Becker C."/>
            <person name="Warthmann N."/>
            <person name="Chica C."/>
            <person name="Szarzynska B."/>
            <person name="Zytnicki M."/>
            <person name="Albani M.C."/>
            <person name="Kiefer C."/>
            <person name="Bergonzi S."/>
            <person name="Castaings L."/>
            <person name="Mateos J.L."/>
            <person name="Berns M.C."/>
            <person name="Bujdoso N."/>
            <person name="Piofczyk T."/>
            <person name="de Lorenzo L."/>
            <person name="Barrero-Sicilia C."/>
            <person name="Mateos I."/>
            <person name="Piednoel M."/>
            <person name="Hagmann J."/>
            <person name="Chen-Min-Tao R."/>
            <person name="Iglesias-Fernandez R."/>
            <person name="Schuster S.C."/>
            <person name="Alonso-Blanco C."/>
            <person name="Roudier F."/>
            <person name="Carbonero P."/>
            <person name="Paz-Ares J."/>
            <person name="Davis S.J."/>
            <person name="Pecinka A."/>
            <person name="Quesneville H."/>
            <person name="Colot V."/>
            <person name="Lysak M.A."/>
            <person name="Weigel D."/>
            <person name="Coupland G."/>
            <person name="Schneeberger K."/>
        </authorList>
    </citation>
    <scope>NUCLEOTIDE SEQUENCE [LARGE SCALE GENOMIC DNA]</scope>
    <source>
        <strain evidence="2">cv. Pajares</strain>
    </source>
</reference>
<name>A0A087GIE7_ARAAL</name>
<dbReference type="Gramene" id="KFK29649">
    <property type="protein sequence ID" value="KFK29649"/>
    <property type="gene ID" value="AALP_AA7G160800"/>
</dbReference>
<sequence>MKEKEQTNKIKTKPNFFLCVFCLLVLFFFFYQGSHARELYAPRFQTINKARVFSSVYSDCLSGVRLRPTP</sequence>
<gene>
    <name evidence="1" type="ordered locus">AALP_Aa7g160800</name>
</gene>
<dbReference type="EMBL" id="CM002875">
    <property type="protein sequence ID" value="KFK29649.1"/>
    <property type="molecule type" value="Genomic_DNA"/>
</dbReference>
<evidence type="ECO:0000313" key="2">
    <source>
        <dbReference type="Proteomes" id="UP000029120"/>
    </source>
</evidence>
<evidence type="ECO:0000313" key="1">
    <source>
        <dbReference type="EMBL" id="KFK29649.1"/>
    </source>
</evidence>
<accession>A0A087GIE7</accession>
<protein>
    <submittedName>
        <fullName evidence="1">Uncharacterized protein</fullName>
    </submittedName>
</protein>
<dbReference type="Proteomes" id="UP000029120">
    <property type="component" value="Chromosome 7"/>
</dbReference>